<accession>A0A0A9E8W0</accession>
<evidence type="ECO:0000313" key="1">
    <source>
        <dbReference type="EMBL" id="JAD94350.1"/>
    </source>
</evidence>
<dbReference type="AlphaFoldDB" id="A0A0A9E8W0"/>
<reference evidence="1" key="1">
    <citation type="submission" date="2014-09" db="EMBL/GenBank/DDBJ databases">
        <authorList>
            <person name="Magalhaes I.L.F."/>
            <person name="Oliveira U."/>
            <person name="Santos F.R."/>
            <person name="Vidigal T.H.D.A."/>
            <person name="Brescovit A.D."/>
            <person name="Santos A.J."/>
        </authorList>
    </citation>
    <scope>NUCLEOTIDE SEQUENCE</scope>
    <source>
        <tissue evidence="1">Shoot tissue taken approximately 20 cm above the soil surface</tissue>
    </source>
</reference>
<sequence>MKMLLGLCPSSEHLSTCLSQNSSLGSVLICAELVWKLVKTSVFGLHFDNNYYE</sequence>
<reference evidence="1" key="2">
    <citation type="journal article" date="2015" name="Data Brief">
        <title>Shoot transcriptome of the giant reed, Arundo donax.</title>
        <authorList>
            <person name="Barrero R.A."/>
            <person name="Guerrero F.D."/>
            <person name="Moolhuijzen P."/>
            <person name="Goolsby J.A."/>
            <person name="Tidwell J."/>
            <person name="Bellgard S.E."/>
            <person name="Bellgard M.I."/>
        </authorList>
    </citation>
    <scope>NUCLEOTIDE SEQUENCE</scope>
    <source>
        <tissue evidence="1">Shoot tissue taken approximately 20 cm above the soil surface</tissue>
    </source>
</reference>
<name>A0A0A9E8W0_ARUDO</name>
<organism evidence="1">
    <name type="scientific">Arundo donax</name>
    <name type="common">Giant reed</name>
    <name type="synonym">Donax arundinaceus</name>
    <dbReference type="NCBI Taxonomy" id="35708"/>
    <lineage>
        <taxon>Eukaryota</taxon>
        <taxon>Viridiplantae</taxon>
        <taxon>Streptophyta</taxon>
        <taxon>Embryophyta</taxon>
        <taxon>Tracheophyta</taxon>
        <taxon>Spermatophyta</taxon>
        <taxon>Magnoliopsida</taxon>
        <taxon>Liliopsida</taxon>
        <taxon>Poales</taxon>
        <taxon>Poaceae</taxon>
        <taxon>PACMAD clade</taxon>
        <taxon>Arundinoideae</taxon>
        <taxon>Arundineae</taxon>
        <taxon>Arundo</taxon>
    </lineage>
</organism>
<proteinExistence type="predicted"/>
<dbReference type="EMBL" id="GBRH01203545">
    <property type="protein sequence ID" value="JAD94350.1"/>
    <property type="molecule type" value="Transcribed_RNA"/>
</dbReference>
<protein>
    <submittedName>
        <fullName evidence="1">Uncharacterized protein</fullName>
    </submittedName>
</protein>